<dbReference type="Proteomes" id="UP000324133">
    <property type="component" value="Unassembled WGS sequence"/>
</dbReference>
<proteinExistence type="predicted"/>
<dbReference type="SUPFAM" id="SSF49299">
    <property type="entry name" value="PKD domain"/>
    <property type="match status" value="1"/>
</dbReference>
<evidence type="ECO:0000313" key="2">
    <source>
        <dbReference type="EMBL" id="KAA3438300.1"/>
    </source>
</evidence>
<dbReference type="RefSeq" id="WP_149091359.1">
    <property type="nucleotide sequence ID" value="NZ_VKKY01000002.1"/>
</dbReference>
<dbReference type="InterPro" id="IPR022409">
    <property type="entry name" value="PKD/Chitinase_dom"/>
</dbReference>
<dbReference type="InterPro" id="IPR035986">
    <property type="entry name" value="PKD_dom_sf"/>
</dbReference>
<comment type="caution">
    <text evidence="2">The sequence shown here is derived from an EMBL/GenBank/DDBJ whole genome shotgun (WGS) entry which is preliminary data.</text>
</comment>
<evidence type="ECO:0000313" key="3">
    <source>
        <dbReference type="Proteomes" id="UP000324133"/>
    </source>
</evidence>
<protein>
    <submittedName>
        <fullName evidence="2">PKD domain-containing protein</fullName>
    </submittedName>
</protein>
<dbReference type="EMBL" id="VKKY01000002">
    <property type="protein sequence ID" value="KAA3438300.1"/>
    <property type="molecule type" value="Genomic_DNA"/>
</dbReference>
<evidence type="ECO:0000259" key="1">
    <source>
        <dbReference type="PROSITE" id="PS50093"/>
    </source>
</evidence>
<dbReference type="SMART" id="SM00089">
    <property type="entry name" value="PKD"/>
    <property type="match status" value="1"/>
</dbReference>
<keyword evidence="3" id="KW-1185">Reference proteome</keyword>
<dbReference type="OrthoDB" id="753168at2"/>
<accession>A0A5B6TGH6</accession>
<sequence>MVRKIYLLLICFISLLFSFCKDRFEEVDQLNANFIIQKDTDYLHNDFEFMAEDSLKGIDYKWNFGDGTSLVASYNVTHSYKMPGTYSVTLTVGNISSSKEVHVYPGTLSYQIKNTTKQELILETYIDNPEVNGSVNLKLGAGSISDIIYSESIFIGGTNATALAGIWLTYNDVKYIYRPSIWLDLFKNHVIVLSDSSEFLKVSSNDVGPAKLRLGEI</sequence>
<organism evidence="2 3">
    <name type="scientific">Rufibacter hautae</name>
    <dbReference type="NCBI Taxonomy" id="2595005"/>
    <lineage>
        <taxon>Bacteria</taxon>
        <taxon>Pseudomonadati</taxon>
        <taxon>Bacteroidota</taxon>
        <taxon>Cytophagia</taxon>
        <taxon>Cytophagales</taxon>
        <taxon>Hymenobacteraceae</taxon>
        <taxon>Rufibacter</taxon>
    </lineage>
</organism>
<reference evidence="2 3" key="1">
    <citation type="submission" date="2019-07" db="EMBL/GenBank/DDBJ databases">
        <title>Rufibacter sp. nov., isolated from lake sediment.</title>
        <authorList>
            <person name="Qu J.-H."/>
        </authorList>
    </citation>
    <scope>NUCLEOTIDE SEQUENCE [LARGE SCALE GENOMIC DNA]</scope>
    <source>
        <strain evidence="2 3">NBS58-1</strain>
    </source>
</reference>
<feature type="domain" description="PKD" evidence="1">
    <location>
        <begin position="49"/>
        <end position="94"/>
    </location>
</feature>
<dbReference type="PROSITE" id="PS50093">
    <property type="entry name" value="PKD"/>
    <property type="match status" value="1"/>
</dbReference>
<dbReference type="Gene3D" id="2.60.40.10">
    <property type="entry name" value="Immunoglobulins"/>
    <property type="match status" value="1"/>
</dbReference>
<dbReference type="AlphaFoldDB" id="A0A5B6TGH6"/>
<dbReference type="InterPro" id="IPR000601">
    <property type="entry name" value="PKD_dom"/>
</dbReference>
<gene>
    <name evidence="2" type="ORF">FOA19_13675</name>
</gene>
<dbReference type="Pfam" id="PF00801">
    <property type="entry name" value="PKD"/>
    <property type="match status" value="1"/>
</dbReference>
<dbReference type="CDD" id="cd00146">
    <property type="entry name" value="PKD"/>
    <property type="match status" value="1"/>
</dbReference>
<name>A0A5B6TGH6_9BACT</name>
<dbReference type="InterPro" id="IPR013783">
    <property type="entry name" value="Ig-like_fold"/>
</dbReference>